<gene>
    <name evidence="2" type="ORF">SCD92_05490</name>
</gene>
<accession>A0ABU4RVA4</accession>
<evidence type="ECO:0000256" key="1">
    <source>
        <dbReference type="SAM" id="SignalP"/>
    </source>
</evidence>
<feature type="chain" id="PRO_5046905169" evidence="1">
    <location>
        <begin position="19"/>
        <end position="123"/>
    </location>
</feature>
<keyword evidence="3" id="KW-1185">Reference proteome</keyword>
<dbReference type="EMBL" id="JAXAFO010000006">
    <property type="protein sequence ID" value="MDX6848804.1"/>
    <property type="molecule type" value="Genomic_DNA"/>
</dbReference>
<dbReference type="RefSeq" id="WP_302723994.1">
    <property type="nucleotide sequence ID" value="NZ_JAULRU010000731.1"/>
</dbReference>
<sequence length="123" mass="13579">MKSFIFALILTIPSICLATNDTAYLKSLESQASDYRILAIACVIDVKLESKPLAEVDSCGTLYEFTRDEYPALKQSLMDAEKSAQEQGEEKGLQKPILREKLALIMSAKSHMSIAGSILSKVY</sequence>
<evidence type="ECO:0000313" key="3">
    <source>
        <dbReference type="Proteomes" id="UP001273505"/>
    </source>
</evidence>
<organism evidence="2 3">
    <name type="scientific">Gilvimarinus gilvus</name>
    <dbReference type="NCBI Taxonomy" id="3058038"/>
    <lineage>
        <taxon>Bacteria</taxon>
        <taxon>Pseudomonadati</taxon>
        <taxon>Pseudomonadota</taxon>
        <taxon>Gammaproteobacteria</taxon>
        <taxon>Cellvibrionales</taxon>
        <taxon>Cellvibrionaceae</taxon>
        <taxon>Gilvimarinus</taxon>
    </lineage>
</organism>
<proteinExistence type="predicted"/>
<dbReference type="Proteomes" id="UP001273505">
    <property type="component" value="Unassembled WGS sequence"/>
</dbReference>
<reference evidence="2 3" key="1">
    <citation type="submission" date="2023-11" db="EMBL/GenBank/DDBJ databases">
        <title>Gilvimarinus fulvus sp. nov., isolated from the surface of Kelp.</title>
        <authorList>
            <person name="Sun Y.Y."/>
            <person name="Gong Y."/>
            <person name="Du Z.J."/>
        </authorList>
    </citation>
    <scope>NUCLEOTIDE SEQUENCE [LARGE SCALE GENOMIC DNA]</scope>
    <source>
        <strain evidence="2 3">SDUM040013</strain>
    </source>
</reference>
<name>A0ABU4RVA4_9GAMM</name>
<protein>
    <submittedName>
        <fullName evidence="2">Uncharacterized protein</fullName>
    </submittedName>
</protein>
<evidence type="ECO:0000313" key="2">
    <source>
        <dbReference type="EMBL" id="MDX6848804.1"/>
    </source>
</evidence>
<comment type="caution">
    <text evidence="2">The sequence shown here is derived from an EMBL/GenBank/DDBJ whole genome shotgun (WGS) entry which is preliminary data.</text>
</comment>
<feature type="signal peptide" evidence="1">
    <location>
        <begin position="1"/>
        <end position="18"/>
    </location>
</feature>
<keyword evidence="1" id="KW-0732">Signal</keyword>